<gene>
    <name evidence="1" type="ORF">PLOB_00015416</name>
</gene>
<evidence type="ECO:0000313" key="2">
    <source>
        <dbReference type="Proteomes" id="UP001159405"/>
    </source>
</evidence>
<dbReference type="Proteomes" id="UP001159405">
    <property type="component" value="Unassembled WGS sequence"/>
</dbReference>
<dbReference type="EMBL" id="CALNXK010000193">
    <property type="protein sequence ID" value="CAH3174763.1"/>
    <property type="molecule type" value="Genomic_DNA"/>
</dbReference>
<evidence type="ECO:0008006" key="3">
    <source>
        <dbReference type="Google" id="ProtNLM"/>
    </source>
</evidence>
<sequence length="260" mass="29540">MQFSLHTLAISIFEFCIRNNIELSVQWIPRSLNQKADSVSKFMDIDDWQITSEFFGLLEQYWDPHTIDCFANFYNTKIERFFSRFWNPGTAGVDAFFQSWQNENCLLVPPVTLVCETLKHMDRDSAVGTLLFLVIKGKMSLPMGEMSILYLVPQTGRGTFMPSDLIFANRSLWCLSGAGLNAFSHWAHREQAIVIVSCVRPLGSPRAGFIVILKCKYLLSGSGSWGTLTSVEIRGLINDCLHSRASSTVAKYIREVRQIY</sequence>
<comment type="caution">
    <text evidence="1">The sequence shown here is derived from an EMBL/GenBank/DDBJ whole genome shotgun (WGS) entry which is preliminary data.</text>
</comment>
<dbReference type="InterPro" id="IPR052055">
    <property type="entry name" value="Hepadnavirus_pol/RT"/>
</dbReference>
<organism evidence="1 2">
    <name type="scientific">Porites lobata</name>
    <dbReference type="NCBI Taxonomy" id="104759"/>
    <lineage>
        <taxon>Eukaryota</taxon>
        <taxon>Metazoa</taxon>
        <taxon>Cnidaria</taxon>
        <taxon>Anthozoa</taxon>
        <taxon>Hexacorallia</taxon>
        <taxon>Scleractinia</taxon>
        <taxon>Fungiina</taxon>
        <taxon>Poritidae</taxon>
        <taxon>Porites</taxon>
    </lineage>
</organism>
<name>A0ABN8RAB8_9CNID</name>
<reference evidence="1 2" key="1">
    <citation type="submission" date="2022-05" db="EMBL/GenBank/DDBJ databases">
        <authorList>
            <consortium name="Genoscope - CEA"/>
            <person name="William W."/>
        </authorList>
    </citation>
    <scope>NUCLEOTIDE SEQUENCE [LARGE SCALE GENOMIC DNA]</scope>
</reference>
<dbReference type="PANTHER" id="PTHR33050">
    <property type="entry name" value="REVERSE TRANSCRIPTASE DOMAIN-CONTAINING PROTEIN"/>
    <property type="match status" value="1"/>
</dbReference>
<keyword evidence="2" id="KW-1185">Reference proteome</keyword>
<accession>A0ABN8RAB8</accession>
<evidence type="ECO:0000313" key="1">
    <source>
        <dbReference type="EMBL" id="CAH3174763.1"/>
    </source>
</evidence>
<proteinExistence type="predicted"/>
<protein>
    <recommendedName>
        <fullName evidence="3">Maturase K</fullName>
    </recommendedName>
</protein>
<dbReference type="PANTHER" id="PTHR33050:SF7">
    <property type="entry name" value="RIBONUCLEASE H"/>
    <property type="match status" value="1"/>
</dbReference>